<dbReference type="SUPFAM" id="SSF51366">
    <property type="entry name" value="Ribulose-phoshate binding barrel"/>
    <property type="match status" value="1"/>
</dbReference>
<comment type="caution">
    <text evidence="11">The sequence shown here is derived from an EMBL/GenBank/DDBJ whole genome shotgun (WGS) entry which is preliminary data.</text>
</comment>
<dbReference type="Gene3D" id="3.20.20.70">
    <property type="entry name" value="Aldolase class I"/>
    <property type="match status" value="1"/>
</dbReference>
<organism evidence="11 12">
    <name type="scientific">Exobacillus caeni</name>
    <dbReference type="NCBI Taxonomy" id="2574798"/>
    <lineage>
        <taxon>Bacteria</taxon>
        <taxon>Bacillati</taxon>
        <taxon>Bacillota</taxon>
        <taxon>Bacilli</taxon>
        <taxon>Bacillales</taxon>
        <taxon>Guptibacillaceae</taxon>
        <taxon>Exobacillus</taxon>
    </lineage>
</organism>
<dbReference type="CDD" id="cd00405">
    <property type="entry name" value="PRAI"/>
    <property type="match status" value="1"/>
</dbReference>
<evidence type="ECO:0000256" key="4">
    <source>
        <dbReference type="ARBA" id="ARBA00022272"/>
    </source>
</evidence>
<evidence type="ECO:0000256" key="7">
    <source>
        <dbReference type="ARBA" id="ARBA00023141"/>
    </source>
</evidence>
<evidence type="ECO:0000256" key="3">
    <source>
        <dbReference type="ARBA" id="ARBA00012572"/>
    </source>
</evidence>
<dbReference type="OrthoDB" id="9786954at2"/>
<sequence length="223" mass="25283">MERSLLDTKLKFCGNASYEDYQAVLESAADYVGLIFANSRREVKPETAGSWFNELGKGCKKLVGVFVNPTLGEIERVLKAVPLDVIQLHGSESPEFAGKVKDRFSLQVWKAIHHSDRSIEQMKNYESIVDGYVVDNRTKDKWGGTGKRFDWQQIPFYLEEAEVQQVPLFIAGGIKPENIERLMAFHPYGIDLSSGIETNGRKDIYKMKRIIERMKKNGDTSTG</sequence>
<dbReference type="PANTHER" id="PTHR42894:SF1">
    <property type="entry name" value="N-(5'-PHOSPHORIBOSYL)ANTHRANILATE ISOMERASE"/>
    <property type="match status" value="1"/>
</dbReference>
<dbReference type="Proteomes" id="UP000308230">
    <property type="component" value="Unassembled WGS sequence"/>
</dbReference>
<dbReference type="PANTHER" id="PTHR42894">
    <property type="entry name" value="N-(5'-PHOSPHORIBOSYL)ANTHRANILATE ISOMERASE"/>
    <property type="match status" value="1"/>
</dbReference>
<reference evidence="11 12" key="1">
    <citation type="submission" date="2019-04" db="EMBL/GenBank/DDBJ databases">
        <title>Bacillus caeni sp. nov., a bacterium isolated from mangrove sediment.</title>
        <authorList>
            <person name="Huang H."/>
            <person name="Mo K."/>
            <person name="Hu Y."/>
        </authorList>
    </citation>
    <scope>NUCLEOTIDE SEQUENCE [LARGE SCALE GENOMIC DNA]</scope>
    <source>
        <strain evidence="11 12">HB172195</strain>
    </source>
</reference>
<keyword evidence="12" id="KW-1185">Reference proteome</keyword>
<dbReference type="EC" id="5.3.1.24" evidence="3 9"/>
<dbReference type="HAMAP" id="MF_00135">
    <property type="entry name" value="PRAI"/>
    <property type="match status" value="1"/>
</dbReference>
<dbReference type="NCBIfam" id="NF002301">
    <property type="entry name" value="PRK01222.2-1"/>
    <property type="match status" value="1"/>
</dbReference>
<comment type="pathway">
    <text evidence="2 9">Amino-acid biosynthesis; L-tryptophan biosynthesis; L-tryptophan from chorismate: step 3/5.</text>
</comment>
<evidence type="ECO:0000313" key="12">
    <source>
        <dbReference type="Proteomes" id="UP000308230"/>
    </source>
</evidence>
<keyword evidence="6 9" id="KW-0822">Tryptophan biosynthesis</keyword>
<keyword evidence="7 9" id="KW-0057">Aromatic amino acid biosynthesis</keyword>
<comment type="catalytic activity">
    <reaction evidence="1 9">
        <text>N-(5-phospho-beta-D-ribosyl)anthranilate = 1-(2-carboxyphenylamino)-1-deoxy-D-ribulose 5-phosphate</text>
        <dbReference type="Rhea" id="RHEA:21540"/>
        <dbReference type="ChEBI" id="CHEBI:18277"/>
        <dbReference type="ChEBI" id="CHEBI:58613"/>
        <dbReference type="EC" id="5.3.1.24"/>
    </reaction>
</comment>
<dbReference type="GO" id="GO:0000162">
    <property type="term" value="P:L-tryptophan biosynthetic process"/>
    <property type="evidence" value="ECO:0007669"/>
    <property type="project" value="UniProtKB-UniRule"/>
</dbReference>
<evidence type="ECO:0000256" key="5">
    <source>
        <dbReference type="ARBA" id="ARBA00022605"/>
    </source>
</evidence>
<dbReference type="AlphaFoldDB" id="A0A5R9F2Y0"/>
<evidence type="ECO:0000259" key="10">
    <source>
        <dbReference type="Pfam" id="PF00697"/>
    </source>
</evidence>
<evidence type="ECO:0000313" key="11">
    <source>
        <dbReference type="EMBL" id="TLS35908.1"/>
    </source>
</evidence>
<feature type="domain" description="N-(5'phosphoribosyl) anthranilate isomerase (PRAI)" evidence="10">
    <location>
        <begin position="11"/>
        <end position="212"/>
    </location>
</feature>
<dbReference type="InterPro" id="IPR001240">
    <property type="entry name" value="PRAI_dom"/>
</dbReference>
<dbReference type="EMBL" id="SWLG01000015">
    <property type="protein sequence ID" value="TLS35908.1"/>
    <property type="molecule type" value="Genomic_DNA"/>
</dbReference>
<protein>
    <recommendedName>
        <fullName evidence="4 9">N-(5'-phosphoribosyl)anthranilate isomerase</fullName>
        <shortName evidence="9">PRAI</shortName>
        <ecNumber evidence="3 9">5.3.1.24</ecNumber>
    </recommendedName>
</protein>
<dbReference type="Pfam" id="PF00697">
    <property type="entry name" value="PRAI"/>
    <property type="match status" value="1"/>
</dbReference>
<evidence type="ECO:0000256" key="9">
    <source>
        <dbReference type="HAMAP-Rule" id="MF_00135"/>
    </source>
</evidence>
<comment type="similarity">
    <text evidence="9">Belongs to the TrpF family.</text>
</comment>
<evidence type="ECO:0000256" key="2">
    <source>
        <dbReference type="ARBA" id="ARBA00004664"/>
    </source>
</evidence>
<evidence type="ECO:0000256" key="6">
    <source>
        <dbReference type="ARBA" id="ARBA00022822"/>
    </source>
</evidence>
<accession>A0A5R9F2Y0</accession>
<keyword evidence="5 9" id="KW-0028">Amino-acid biosynthesis</keyword>
<dbReference type="InterPro" id="IPR013785">
    <property type="entry name" value="Aldolase_TIM"/>
</dbReference>
<dbReference type="GO" id="GO:0004640">
    <property type="term" value="F:phosphoribosylanthranilate isomerase activity"/>
    <property type="evidence" value="ECO:0007669"/>
    <property type="project" value="UniProtKB-UniRule"/>
</dbReference>
<name>A0A5R9F2Y0_9BACL</name>
<dbReference type="InterPro" id="IPR011060">
    <property type="entry name" value="RibuloseP-bd_barrel"/>
</dbReference>
<evidence type="ECO:0000256" key="8">
    <source>
        <dbReference type="ARBA" id="ARBA00023235"/>
    </source>
</evidence>
<dbReference type="UniPathway" id="UPA00035">
    <property type="reaction ID" value="UER00042"/>
</dbReference>
<proteinExistence type="inferred from homology"/>
<evidence type="ECO:0000256" key="1">
    <source>
        <dbReference type="ARBA" id="ARBA00001164"/>
    </source>
</evidence>
<gene>
    <name evidence="9" type="primary">trpF</name>
    <name evidence="11" type="ORF">FCL54_18105</name>
</gene>
<keyword evidence="8 9" id="KW-0413">Isomerase</keyword>
<dbReference type="InterPro" id="IPR044643">
    <property type="entry name" value="TrpF_fam"/>
</dbReference>